<dbReference type="Proteomes" id="UP000054783">
    <property type="component" value="Unassembled WGS sequence"/>
</dbReference>
<proteinExistence type="predicted"/>
<sequence>MILSHCRQSIYVTLDGVREPTLRPFVGSELEQIDSQFSHRIILPVRTFFPPLHCHLVVSVRGGQAVD</sequence>
<name>A0A0V0Z927_9BILA</name>
<protein>
    <submittedName>
        <fullName evidence="1">Uncharacterized protein</fullName>
    </submittedName>
</protein>
<evidence type="ECO:0000313" key="1">
    <source>
        <dbReference type="EMBL" id="KRY09008.1"/>
    </source>
</evidence>
<dbReference type="EMBL" id="JYDQ01000297">
    <property type="protein sequence ID" value="KRY09008.1"/>
    <property type="molecule type" value="Genomic_DNA"/>
</dbReference>
<evidence type="ECO:0000313" key="2">
    <source>
        <dbReference type="Proteomes" id="UP000054783"/>
    </source>
</evidence>
<reference evidence="1 2" key="1">
    <citation type="submission" date="2015-01" db="EMBL/GenBank/DDBJ databases">
        <title>Evolution of Trichinella species and genotypes.</title>
        <authorList>
            <person name="Korhonen P.K."/>
            <person name="Edoardo P."/>
            <person name="Giuseppe L.R."/>
            <person name="Gasser R.B."/>
        </authorList>
    </citation>
    <scope>NUCLEOTIDE SEQUENCE [LARGE SCALE GENOMIC DNA]</scope>
    <source>
        <strain evidence="1">ISS2496</strain>
    </source>
</reference>
<comment type="caution">
    <text evidence="1">The sequence shown here is derived from an EMBL/GenBank/DDBJ whole genome shotgun (WGS) entry which is preliminary data.</text>
</comment>
<gene>
    <name evidence="1" type="ORF">T12_8321</name>
</gene>
<dbReference type="AlphaFoldDB" id="A0A0V0Z927"/>
<organism evidence="1 2">
    <name type="scientific">Trichinella patagoniensis</name>
    <dbReference type="NCBI Taxonomy" id="990121"/>
    <lineage>
        <taxon>Eukaryota</taxon>
        <taxon>Metazoa</taxon>
        <taxon>Ecdysozoa</taxon>
        <taxon>Nematoda</taxon>
        <taxon>Enoplea</taxon>
        <taxon>Dorylaimia</taxon>
        <taxon>Trichinellida</taxon>
        <taxon>Trichinellidae</taxon>
        <taxon>Trichinella</taxon>
    </lineage>
</organism>
<accession>A0A0V0Z927</accession>
<keyword evidence="2" id="KW-1185">Reference proteome</keyword>